<reference evidence="5" key="2">
    <citation type="submission" date="2015-03" db="UniProtKB">
        <authorList>
            <consortium name="EnsemblPlants"/>
        </authorList>
    </citation>
    <scope>IDENTIFICATION</scope>
</reference>
<feature type="compositionally biased region" description="Polar residues" evidence="4">
    <location>
        <begin position="412"/>
        <end position="438"/>
    </location>
</feature>
<dbReference type="Gramene" id="OBART12G19080.1">
    <property type="protein sequence ID" value="OBART12G19080.1"/>
    <property type="gene ID" value="OBART12G19080"/>
</dbReference>
<dbReference type="EnsemblPlants" id="OBART12G19080.1">
    <property type="protein sequence ID" value="OBART12G19080.1"/>
    <property type="gene ID" value="OBART12G19080"/>
</dbReference>
<feature type="compositionally biased region" description="Basic and acidic residues" evidence="4">
    <location>
        <begin position="335"/>
        <end position="346"/>
    </location>
</feature>
<feature type="compositionally biased region" description="Basic and acidic residues" evidence="4">
    <location>
        <begin position="7"/>
        <end position="19"/>
    </location>
</feature>
<evidence type="ECO:0000313" key="6">
    <source>
        <dbReference type="Proteomes" id="UP000026960"/>
    </source>
</evidence>
<keyword evidence="1" id="KW-0112">Calmodulin-binding</keyword>
<dbReference type="Proteomes" id="UP000026960">
    <property type="component" value="Chromosome 12"/>
</dbReference>
<evidence type="ECO:0000313" key="5">
    <source>
        <dbReference type="EnsemblPlants" id="OBART12G19080.1"/>
    </source>
</evidence>
<dbReference type="PaxDb" id="65489-OBART12G19080.1"/>
<evidence type="ECO:0000256" key="4">
    <source>
        <dbReference type="SAM" id="MobiDB-lite"/>
    </source>
</evidence>
<dbReference type="STRING" id="65489.A0A0D3HWU7"/>
<evidence type="ECO:0000256" key="3">
    <source>
        <dbReference type="ARBA" id="ARBA00045534"/>
    </source>
</evidence>
<dbReference type="InterPro" id="IPR027417">
    <property type="entry name" value="P-loop_NTPase"/>
</dbReference>
<evidence type="ECO:0008006" key="7">
    <source>
        <dbReference type="Google" id="ProtNLM"/>
    </source>
</evidence>
<dbReference type="PROSITE" id="PS50096">
    <property type="entry name" value="IQ"/>
    <property type="match status" value="2"/>
</dbReference>
<dbReference type="Pfam" id="PF00612">
    <property type="entry name" value="IQ"/>
    <property type="match status" value="1"/>
</dbReference>
<reference evidence="5" key="1">
    <citation type="journal article" date="2009" name="Rice">
        <title>De Novo Next Generation Sequencing of Plant Genomes.</title>
        <authorList>
            <person name="Rounsley S."/>
            <person name="Marri P.R."/>
            <person name="Yu Y."/>
            <person name="He R."/>
            <person name="Sisneros N."/>
            <person name="Goicoechea J.L."/>
            <person name="Lee S.J."/>
            <person name="Angelova A."/>
            <person name="Kudrna D."/>
            <person name="Luo M."/>
            <person name="Affourtit J."/>
            <person name="Desany B."/>
            <person name="Knight J."/>
            <person name="Niazi F."/>
            <person name="Egholm M."/>
            <person name="Wing R.A."/>
        </authorList>
    </citation>
    <scope>NUCLEOTIDE SEQUENCE [LARGE SCALE GENOMIC DNA]</scope>
    <source>
        <strain evidence="5">cv. IRGC 105608</strain>
    </source>
</reference>
<dbReference type="Gene3D" id="1.20.5.190">
    <property type="match status" value="1"/>
</dbReference>
<sequence>MKFPQNNRKEASKRGVEKHTAKKKKSKRVELELRNPSPDRRGGGGRGGRLAKSVAILTPLRRWQAKWIKSLVGIKKHEKAQTSESSGVRSSTAQLLHKRKHSIDTESAAAVEELSVQTEPLACDTNIQAISNITSSPGTTLQVSQIELDTRENHAAIVIQSAFRAFLARRALRALKGLVRLQALVRGHAVRKQAAETLQCMQALVRAQARVRARRVRISLESQVTQKKASEQNVHEDHVREIEERWCDGIGSAEQMQAKVLKRQEAAAKRERAMAYALTHQWQAGSRKQKAATLQGLEVDENQWSQNWLERWMAARPWENRLLDTNTKESAPTGDDNHADENEAKAPNKPKGKVSISTTHPNGSNKKNGANHKKSHSDISGSSSGQSAGVLPTNSLGSSKLKPKPSDEISEEVNSQPSNLASRSTSNPKERPTQVNASSKKRLSLPNNGTMGGGVGKGATNGRTNQSMSSKNAAKGSSKLESKQQQRPNPPNTTVKRVEVKA</sequence>
<evidence type="ECO:0000256" key="1">
    <source>
        <dbReference type="ARBA" id="ARBA00022860"/>
    </source>
</evidence>
<feature type="region of interest" description="Disordered" evidence="4">
    <location>
        <begin position="1"/>
        <end position="50"/>
    </location>
</feature>
<feature type="compositionally biased region" description="Low complexity" evidence="4">
    <location>
        <begin position="378"/>
        <end position="400"/>
    </location>
</feature>
<dbReference type="SMART" id="SM00015">
    <property type="entry name" value="IQ"/>
    <property type="match status" value="2"/>
</dbReference>
<proteinExistence type="inferred from homology"/>
<feature type="region of interest" description="Disordered" evidence="4">
    <location>
        <begin position="326"/>
        <end position="502"/>
    </location>
</feature>
<dbReference type="PANTHER" id="PTHR32295">
    <property type="entry name" value="IQ-DOMAIN 5-RELATED"/>
    <property type="match status" value="1"/>
</dbReference>
<dbReference type="eggNOG" id="ENOG502QT9B">
    <property type="taxonomic scope" value="Eukaryota"/>
</dbReference>
<evidence type="ECO:0000256" key="2">
    <source>
        <dbReference type="ARBA" id="ARBA00024341"/>
    </source>
</evidence>
<feature type="compositionally biased region" description="Gly residues" evidence="4">
    <location>
        <begin position="450"/>
        <end position="459"/>
    </location>
</feature>
<dbReference type="CDD" id="cd23767">
    <property type="entry name" value="IQCD"/>
    <property type="match status" value="1"/>
</dbReference>
<keyword evidence="6" id="KW-1185">Reference proteome</keyword>
<accession>A0A0D3HWU7</accession>
<dbReference type="GO" id="GO:0005516">
    <property type="term" value="F:calmodulin binding"/>
    <property type="evidence" value="ECO:0007669"/>
    <property type="project" value="UniProtKB-KW"/>
</dbReference>
<comment type="similarity">
    <text evidence="2">Belongs to the IQD family.</text>
</comment>
<feature type="compositionally biased region" description="Basic and acidic residues" evidence="4">
    <location>
        <begin position="28"/>
        <end position="42"/>
    </location>
</feature>
<comment type="function">
    <text evidence="3">May be involved in cooperative interactions with calmodulins or calmodulin-like proteins. Recruits calmodulin proteins to microtubules, thus being a potential scaffold in cellular signaling and trafficking. May associate with nucleic acids and regulate gene expression at the transcriptional or post-transcriptional level.</text>
</comment>
<protein>
    <recommendedName>
        <fullName evidence="7">DUF4005 domain-containing protein</fullName>
    </recommendedName>
</protein>
<dbReference type="AlphaFoldDB" id="A0A0D3HWU7"/>
<feature type="compositionally biased region" description="Polar residues" evidence="4">
    <location>
        <begin position="485"/>
        <end position="495"/>
    </location>
</feature>
<dbReference type="HOGENOM" id="CLU_037259_1_0_1"/>
<dbReference type="InterPro" id="IPR000048">
    <property type="entry name" value="IQ_motif_EF-hand-BS"/>
</dbReference>
<dbReference type="PANTHER" id="PTHR32295:SF23">
    <property type="entry name" value="IQ CALMODULIN-BINDING MOTIF FAMILY PROTEIN, EXPRESSED"/>
    <property type="match status" value="1"/>
</dbReference>
<dbReference type="SUPFAM" id="SSF52540">
    <property type="entry name" value="P-loop containing nucleoside triphosphate hydrolases"/>
    <property type="match status" value="1"/>
</dbReference>
<feature type="compositionally biased region" description="Polar residues" evidence="4">
    <location>
        <begin position="355"/>
        <end position="368"/>
    </location>
</feature>
<name>A0A0D3HWU7_9ORYZ</name>
<organism evidence="5">
    <name type="scientific">Oryza barthii</name>
    <dbReference type="NCBI Taxonomy" id="65489"/>
    <lineage>
        <taxon>Eukaryota</taxon>
        <taxon>Viridiplantae</taxon>
        <taxon>Streptophyta</taxon>
        <taxon>Embryophyta</taxon>
        <taxon>Tracheophyta</taxon>
        <taxon>Spermatophyta</taxon>
        <taxon>Magnoliopsida</taxon>
        <taxon>Liliopsida</taxon>
        <taxon>Poales</taxon>
        <taxon>Poaceae</taxon>
        <taxon>BOP clade</taxon>
        <taxon>Oryzoideae</taxon>
        <taxon>Oryzeae</taxon>
        <taxon>Oryzinae</taxon>
        <taxon>Oryza</taxon>
    </lineage>
</organism>